<evidence type="ECO:0000313" key="1">
    <source>
        <dbReference type="EMBL" id="KPV44097.1"/>
    </source>
</evidence>
<gene>
    <name evidence="1" type="ORF">AN477_08445</name>
</gene>
<dbReference type="AlphaFoldDB" id="A0A0P9CE57"/>
<organism evidence="1 2">
    <name type="scientific">Alicyclobacillus ferrooxydans</name>
    <dbReference type="NCBI Taxonomy" id="471514"/>
    <lineage>
        <taxon>Bacteria</taxon>
        <taxon>Bacillati</taxon>
        <taxon>Bacillota</taxon>
        <taxon>Bacilli</taxon>
        <taxon>Bacillales</taxon>
        <taxon>Alicyclobacillaceae</taxon>
        <taxon>Alicyclobacillus</taxon>
    </lineage>
</organism>
<reference evidence="1 2" key="1">
    <citation type="submission" date="2015-09" db="EMBL/GenBank/DDBJ databases">
        <title>Draft genome sequence of Alicyclobacillus ferrooxydans DSM 22381.</title>
        <authorList>
            <person name="Hemp J."/>
        </authorList>
    </citation>
    <scope>NUCLEOTIDE SEQUENCE [LARGE SCALE GENOMIC DNA]</scope>
    <source>
        <strain evidence="1 2">TC-34</strain>
    </source>
</reference>
<dbReference type="RefSeq" id="WP_054968738.1">
    <property type="nucleotide sequence ID" value="NZ_LJCO01000040.1"/>
</dbReference>
<keyword evidence="2" id="KW-1185">Reference proteome</keyword>
<dbReference type="PATRIC" id="fig|471514.4.peg.868"/>
<sequence>MSDFEIFQRELNMEKQLQATYEEWWGRMIQAVESLDEQDVRKLSNPFVIKCLPAYRKAKRKVLIVGKETNGWG</sequence>
<name>A0A0P9CE57_9BACL</name>
<comment type="caution">
    <text evidence="1">The sequence shown here is derived from an EMBL/GenBank/DDBJ whole genome shotgun (WGS) entry which is preliminary data.</text>
</comment>
<proteinExistence type="predicted"/>
<dbReference type="STRING" id="471514.AN477_08445"/>
<dbReference type="OrthoDB" id="307997at2"/>
<accession>A0A0P9CE57</accession>
<dbReference type="EMBL" id="LJCO01000040">
    <property type="protein sequence ID" value="KPV44097.1"/>
    <property type="molecule type" value="Genomic_DNA"/>
</dbReference>
<evidence type="ECO:0000313" key="2">
    <source>
        <dbReference type="Proteomes" id="UP000050482"/>
    </source>
</evidence>
<protein>
    <submittedName>
        <fullName evidence="1">Uncharacterized protein</fullName>
    </submittedName>
</protein>
<dbReference type="Proteomes" id="UP000050482">
    <property type="component" value="Unassembled WGS sequence"/>
</dbReference>